<evidence type="ECO:0000256" key="4">
    <source>
        <dbReference type="ARBA" id="ARBA00022989"/>
    </source>
</evidence>
<feature type="transmembrane region" description="Helical" evidence="6">
    <location>
        <begin position="115"/>
        <end position="135"/>
    </location>
</feature>
<name>A0A4U1GH73_9SPHI</name>
<keyword evidence="3 6" id="KW-0812">Transmembrane</keyword>
<dbReference type="Pfam" id="PF04138">
    <property type="entry name" value="GtrA_DPMS_TM"/>
    <property type="match status" value="1"/>
</dbReference>
<evidence type="ECO:0000256" key="6">
    <source>
        <dbReference type="SAM" id="Phobius"/>
    </source>
</evidence>
<proteinExistence type="inferred from homology"/>
<dbReference type="AlphaFoldDB" id="A0A4U1GH73"/>
<dbReference type="InterPro" id="IPR051401">
    <property type="entry name" value="GtrA_CellWall_Glycosyl"/>
</dbReference>
<dbReference type="InterPro" id="IPR007267">
    <property type="entry name" value="GtrA_DPMS_TM"/>
</dbReference>
<accession>A0A4U1GH73</accession>
<dbReference type="EMBL" id="SWDX01000002">
    <property type="protein sequence ID" value="TKC63575.1"/>
    <property type="molecule type" value="Genomic_DNA"/>
</dbReference>
<comment type="caution">
    <text evidence="8">The sequence shown here is derived from an EMBL/GenBank/DDBJ whole genome shotgun (WGS) entry which is preliminary data.</text>
</comment>
<evidence type="ECO:0000313" key="8">
    <source>
        <dbReference type="EMBL" id="TKC63575.1"/>
    </source>
</evidence>
<dbReference type="RefSeq" id="WP_136879245.1">
    <property type="nucleotide sequence ID" value="NZ_SWDX01000002.1"/>
</dbReference>
<evidence type="ECO:0000256" key="5">
    <source>
        <dbReference type="ARBA" id="ARBA00023136"/>
    </source>
</evidence>
<comment type="similarity">
    <text evidence="2">Belongs to the GtrA family.</text>
</comment>
<evidence type="ECO:0000256" key="1">
    <source>
        <dbReference type="ARBA" id="ARBA00004141"/>
    </source>
</evidence>
<evidence type="ECO:0000259" key="7">
    <source>
        <dbReference type="Pfam" id="PF04138"/>
    </source>
</evidence>
<keyword evidence="4 6" id="KW-1133">Transmembrane helix</keyword>
<evidence type="ECO:0000256" key="2">
    <source>
        <dbReference type="ARBA" id="ARBA00009399"/>
    </source>
</evidence>
<dbReference type="PANTHER" id="PTHR38459">
    <property type="entry name" value="PROPHAGE BACTOPRENOL-LINKED GLUCOSE TRANSLOCASE HOMOLOG"/>
    <property type="match status" value="1"/>
</dbReference>
<dbReference type="Proteomes" id="UP000309594">
    <property type="component" value="Unassembled WGS sequence"/>
</dbReference>
<dbReference type="GO" id="GO:0000271">
    <property type="term" value="P:polysaccharide biosynthetic process"/>
    <property type="evidence" value="ECO:0007669"/>
    <property type="project" value="InterPro"/>
</dbReference>
<gene>
    <name evidence="8" type="ORF">FBD94_04240</name>
</gene>
<feature type="transmembrane region" description="Helical" evidence="6">
    <location>
        <begin position="51"/>
        <end position="70"/>
    </location>
</feature>
<protein>
    <submittedName>
        <fullName evidence="8">GtrA family protein</fullName>
    </submittedName>
</protein>
<comment type="subcellular location">
    <subcellularLocation>
        <location evidence="1">Membrane</location>
        <topology evidence="1">Multi-pass membrane protein</topology>
    </subcellularLocation>
</comment>
<feature type="domain" description="GtrA/DPMS transmembrane" evidence="7">
    <location>
        <begin position="26"/>
        <end position="141"/>
    </location>
</feature>
<evidence type="ECO:0000313" key="9">
    <source>
        <dbReference type="Proteomes" id="UP000309594"/>
    </source>
</evidence>
<reference evidence="8 9" key="1">
    <citation type="submission" date="2019-04" db="EMBL/GenBank/DDBJ databases">
        <title>Pedobacter sp. RP-1-16 sp. nov., isolated from Arctic soil.</title>
        <authorList>
            <person name="Dahal R.H."/>
            <person name="Kim D.-U."/>
        </authorList>
    </citation>
    <scope>NUCLEOTIDE SEQUENCE [LARGE SCALE GENOMIC DNA]</scope>
    <source>
        <strain evidence="8 9">RP-1-16</strain>
    </source>
</reference>
<feature type="transmembrane region" description="Helical" evidence="6">
    <location>
        <begin position="91"/>
        <end position="109"/>
    </location>
</feature>
<dbReference type="GO" id="GO:0005886">
    <property type="term" value="C:plasma membrane"/>
    <property type="evidence" value="ECO:0007669"/>
    <property type="project" value="TreeGrafter"/>
</dbReference>
<organism evidence="8 9">
    <name type="scientific">Pedobacter hiemivivus</name>
    <dbReference type="NCBI Taxonomy" id="2530454"/>
    <lineage>
        <taxon>Bacteria</taxon>
        <taxon>Pseudomonadati</taxon>
        <taxon>Bacteroidota</taxon>
        <taxon>Sphingobacteriia</taxon>
        <taxon>Sphingobacteriales</taxon>
        <taxon>Sphingobacteriaceae</taxon>
        <taxon>Pedobacter</taxon>
    </lineage>
</organism>
<evidence type="ECO:0000256" key="3">
    <source>
        <dbReference type="ARBA" id="ARBA00022692"/>
    </source>
</evidence>
<keyword evidence="5 6" id="KW-0472">Membrane</keyword>
<dbReference type="PANTHER" id="PTHR38459:SF1">
    <property type="entry name" value="PROPHAGE BACTOPRENOL-LINKED GLUCOSE TRANSLOCASE HOMOLOG"/>
    <property type="match status" value="1"/>
</dbReference>
<sequence>MQFSDHNKIVRIDHFFSKSKVTQLIKFGIVGCSGLVIDFAITYFFKEYLGLNRFIANALGFGAAVTNNYFIHRFWTFKNNEKRVAQQFLKFLMVSIIGLGLNTLCIYTIQQWGHLSFYVAKFIAIVLVFIWNYTVNAQITFKKNEV</sequence>
<feature type="transmembrane region" description="Helical" evidence="6">
    <location>
        <begin position="24"/>
        <end position="45"/>
    </location>
</feature>